<evidence type="ECO:0000256" key="1">
    <source>
        <dbReference type="RuleBase" id="RU000481"/>
    </source>
</evidence>
<dbReference type="PANTHER" id="PTHR42691:SF1">
    <property type="entry name" value="ASPARTATE AMINOTRANSFERASE YHDR-RELATED"/>
    <property type="match status" value="1"/>
</dbReference>
<dbReference type="GO" id="GO:0030170">
    <property type="term" value="F:pyridoxal phosphate binding"/>
    <property type="evidence" value="ECO:0007669"/>
    <property type="project" value="InterPro"/>
</dbReference>
<dbReference type="PROSITE" id="PS00105">
    <property type="entry name" value="AA_TRANSFER_CLASS_1"/>
    <property type="match status" value="1"/>
</dbReference>
<dbReference type="CDD" id="cd00609">
    <property type="entry name" value="AAT_like"/>
    <property type="match status" value="1"/>
</dbReference>
<dbReference type="AlphaFoldDB" id="A0A315ZZH5"/>
<keyword evidence="1 3" id="KW-0808">Transferase</keyword>
<dbReference type="PANTHER" id="PTHR42691">
    <property type="entry name" value="ASPARTATE AMINOTRANSFERASE YHDR-RELATED"/>
    <property type="match status" value="1"/>
</dbReference>
<organism evidence="3 4">
    <name type="scientific">Faecalicatena contorta</name>
    <dbReference type="NCBI Taxonomy" id="39482"/>
    <lineage>
        <taxon>Bacteria</taxon>
        <taxon>Bacillati</taxon>
        <taxon>Bacillota</taxon>
        <taxon>Clostridia</taxon>
        <taxon>Lachnospirales</taxon>
        <taxon>Lachnospiraceae</taxon>
        <taxon>Faecalicatena</taxon>
    </lineage>
</organism>
<name>A0A315ZZH5_9FIRM</name>
<protein>
    <recommendedName>
        <fullName evidence="1">Aminotransferase</fullName>
        <ecNumber evidence="1">2.6.1.-</ecNumber>
    </recommendedName>
</protein>
<dbReference type="InterPro" id="IPR004839">
    <property type="entry name" value="Aminotransferase_I/II_large"/>
</dbReference>
<dbReference type="InterPro" id="IPR015424">
    <property type="entry name" value="PyrdxlP-dep_Trfase"/>
</dbReference>
<evidence type="ECO:0000259" key="2">
    <source>
        <dbReference type="Pfam" id="PF00155"/>
    </source>
</evidence>
<accession>A0A315ZZH5</accession>
<dbReference type="Proteomes" id="UP000254051">
    <property type="component" value="Unassembled WGS sequence"/>
</dbReference>
<evidence type="ECO:0000313" key="3">
    <source>
        <dbReference type="EMBL" id="SUQ13473.1"/>
    </source>
</evidence>
<dbReference type="InterPro" id="IPR015422">
    <property type="entry name" value="PyrdxlP-dep_Trfase_small"/>
</dbReference>
<comment type="cofactor">
    <cofactor evidence="1">
        <name>pyridoxal 5'-phosphate</name>
        <dbReference type="ChEBI" id="CHEBI:597326"/>
    </cofactor>
</comment>
<dbReference type="SUPFAM" id="SSF53383">
    <property type="entry name" value="PLP-dependent transferases"/>
    <property type="match status" value="1"/>
</dbReference>
<comment type="similarity">
    <text evidence="1">Belongs to the class-I pyridoxal-phosphate-dependent aminotransferase family.</text>
</comment>
<reference evidence="4" key="1">
    <citation type="submission" date="2017-07" db="EMBL/GenBank/DDBJ databases">
        <authorList>
            <person name="Varghese N."/>
            <person name="Submissions S."/>
        </authorList>
    </citation>
    <scope>NUCLEOTIDE SEQUENCE [LARGE SCALE GENOMIC DNA]</scope>
    <source>
        <strain evidence="4">NLAE-zl-C134</strain>
    </source>
</reference>
<dbReference type="Gene3D" id="3.90.1150.10">
    <property type="entry name" value="Aspartate Aminotransferase, domain 1"/>
    <property type="match status" value="1"/>
</dbReference>
<dbReference type="RefSeq" id="WP_109709460.1">
    <property type="nucleotide sequence ID" value="NZ_QGDS01000003.1"/>
</dbReference>
<dbReference type="NCBIfam" id="NF005305">
    <property type="entry name" value="PRK06836.1"/>
    <property type="match status" value="1"/>
</dbReference>
<dbReference type="EC" id="2.6.1.-" evidence="1"/>
<dbReference type="GO" id="GO:0008483">
    <property type="term" value="F:transaminase activity"/>
    <property type="evidence" value="ECO:0007669"/>
    <property type="project" value="UniProtKB-KW"/>
</dbReference>
<dbReference type="Gene3D" id="3.40.640.10">
    <property type="entry name" value="Type I PLP-dependent aspartate aminotransferase-like (Major domain)"/>
    <property type="match status" value="1"/>
</dbReference>
<feature type="domain" description="Aminotransferase class I/classII large" evidence="2">
    <location>
        <begin position="33"/>
        <end position="379"/>
    </location>
</feature>
<dbReference type="InterPro" id="IPR004838">
    <property type="entry name" value="NHTrfase_class1_PyrdxlP-BS"/>
</dbReference>
<sequence>MISKKMENMVANSSAIRAMFEEGNRLAGIYGAENVYDFSLGNPNVPAPEAVKAAIRGILDEEDPVVLHGYTNSNAGYQDVRQAVADSLNARFQTAFDAKNIIMTVGAAGGLNVILKSLLNPGDEVIAFAPYFGEYRSYTSNYDGVLVEISPNTVDFQPKLDEFQEKITSKTKVVIVNTPNNPTGVVYSLETIKKMAAIMEAKQKEFGTEIYLVSDEPYRELAYDGVEVPYLTKYYANTVVGYSYSKSLSLPGERIGYLVIPDEAADSEKLISAANVANRILGFVNAPTLQQKIVKKCLNEKTDISYYDRNRETLYNGLKELGFECIKPEGAFYLFVKSPVADEKEFCAAAKKYNILIVPGSSFGCPGYVRLAYCVSYETIVNSLPKFADLAAEYK</sequence>
<dbReference type="EMBL" id="UHJJ01000003">
    <property type="protein sequence ID" value="SUQ13473.1"/>
    <property type="molecule type" value="Genomic_DNA"/>
</dbReference>
<keyword evidence="1 3" id="KW-0032">Aminotransferase</keyword>
<dbReference type="InterPro" id="IPR015421">
    <property type="entry name" value="PyrdxlP-dep_Trfase_major"/>
</dbReference>
<dbReference type="OrthoDB" id="9802328at2"/>
<proteinExistence type="inferred from homology"/>
<gene>
    <name evidence="3" type="ORF">SAMN05216529_103203</name>
</gene>
<dbReference type="Pfam" id="PF00155">
    <property type="entry name" value="Aminotran_1_2"/>
    <property type="match status" value="1"/>
</dbReference>
<keyword evidence="4" id="KW-1185">Reference proteome</keyword>
<evidence type="ECO:0000313" key="4">
    <source>
        <dbReference type="Proteomes" id="UP000254051"/>
    </source>
</evidence>